<dbReference type="PANTHER" id="PTHR33204:SF39">
    <property type="entry name" value="TRANSCRIPTIONAL REGULATORY PROTEIN"/>
    <property type="match status" value="1"/>
</dbReference>
<dbReference type="PROSITE" id="PS51118">
    <property type="entry name" value="HTH_HXLR"/>
    <property type="match status" value="1"/>
</dbReference>
<dbReference type="EMBL" id="FZOU01000001">
    <property type="protein sequence ID" value="SNS34325.1"/>
    <property type="molecule type" value="Genomic_DNA"/>
</dbReference>
<dbReference type="Proteomes" id="UP000198356">
    <property type="component" value="Unassembled WGS sequence"/>
</dbReference>
<dbReference type="AlphaFoldDB" id="A0A239DNU7"/>
<evidence type="ECO:0000256" key="1">
    <source>
        <dbReference type="ARBA" id="ARBA00023015"/>
    </source>
</evidence>
<dbReference type="Pfam" id="PF01638">
    <property type="entry name" value="HxlR"/>
    <property type="match status" value="1"/>
</dbReference>
<proteinExistence type="predicted"/>
<dbReference type="InterPro" id="IPR036388">
    <property type="entry name" value="WH-like_DNA-bd_sf"/>
</dbReference>
<sequence length="134" mass="15453">MKRHIDWVEVNAACEALDENEDSLTREIVTRLAEKWTLWTLAELAAADAPMRFSRLMERVEGVSQKSLTKVLRQLERDGLVTRVVFAQVPPRVEYQTTEIALEMLELVHPLWAWASSNVGKFQAARAAYDKRRK</sequence>
<protein>
    <submittedName>
        <fullName evidence="5">Transcriptional regulator, HxlR family</fullName>
    </submittedName>
</protein>
<evidence type="ECO:0000259" key="4">
    <source>
        <dbReference type="PROSITE" id="PS51118"/>
    </source>
</evidence>
<gene>
    <name evidence="5" type="ORF">SAMN05421770_101584</name>
</gene>
<dbReference type="RefSeq" id="WP_089406863.1">
    <property type="nucleotide sequence ID" value="NZ_FZOU01000001.1"/>
</dbReference>
<evidence type="ECO:0000256" key="3">
    <source>
        <dbReference type="ARBA" id="ARBA00023163"/>
    </source>
</evidence>
<dbReference type="SUPFAM" id="SSF46785">
    <property type="entry name" value="Winged helix' DNA-binding domain"/>
    <property type="match status" value="1"/>
</dbReference>
<evidence type="ECO:0000256" key="2">
    <source>
        <dbReference type="ARBA" id="ARBA00023125"/>
    </source>
</evidence>
<feature type="domain" description="HTH hxlR-type" evidence="4">
    <location>
        <begin position="14"/>
        <end position="123"/>
    </location>
</feature>
<evidence type="ECO:0000313" key="6">
    <source>
        <dbReference type="Proteomes" id="UP000198356"/>
    </source>
</evidence>
<reference evidence="5 6" key="1">
    <citation type="submission" date="2017-06" db="EMBL/GenBank/DDBJ databases">
        <authorList>
            <person name="Kim H.J."/>
            <person name="Triplett B.A."/>
        </authorList>
    </citation>
    <scope>NUCLEOTIDE SEQUENCE [LARGE SCALE GENOMIC DNA]</scope>
    <source>
        <strain evidence="5 6">DSM 18704</strain>
    </source>
</reference>
<dbReference type="PANTHER" id="PTHR33204">
    <property type="entry name" value="TRANSCRIPTIONAL REGULATOR, MARR FAMILY"/>
    <property type="match status" value="1"/>
</dbReference>
<dbReference type="Gene3D" id="1.10.10.10">
    <property type="entry name" value="Winged helix-like DNA-binding domain superfamily/Winged helix DNA-binding domain"/>
    <property type="match status" value="1"/>
</dbReference>
<keyword evidence="2" id="KW-0238">DNA-binding</keyword>
<keyword evidence="3" id="KW-0804">Transcription</keyword>
<dbReference type="OrthoDB" id="9791143at2"/>
<keyword evidence="6" id="KW-1185">Reference proteome</keyword>
<keyword evidence="1" id="KW-0805">Transcription regulation</keyword>
<dbReference type="InterPro" id="IPR036390">
    <property type="entry name" value="WH_DNA-bd_sf"/>
</dbReference>
<name>A0A239DNU7_9BACT</name>
<accession>A0A239DNU7</accession>
<dbReference type="InterPro" id="IPR002577">
    <property type="entry name" value="HTH_HxlR"/>
</dbReference>
<dbReference type="GO" id="GO:0003677">
    <property type="term" value="F:DNA binding"/>
    <property type="evidence" value="ECO:0007669"/>
    <property type="project" value="UniProtKB-KW"/>
</dbReference>
<organism evidence="5 6">
    <name type="scientific">Granulicella rosea</name>
    <dbReference type="NCBI Taxonomy" id="474952"/>
    <lineage>
        <taxon>Bacteria</taxon>
        <taxon>Pseudomonadati</taxon>
        <taxon>Acidobacteriota</taxon>
        <taxon>Terriglobia</taxon>
        <taxon>Terriglobales</taxon>
        <taxon>Acidobacteriaceae</taxon>
        <taxon>Granulicella</taxon>
    </lineage>
</organism>
<evidence type="ECO:0000313" key="5">
    <source>
        <dbReference type="EMBL" id="SNS34325.1"/>
    </source>
</evidence>